<evidence type="ECO:0000256" key="4">
    <source>
        <dbReference type="ARBA" id="ARBA00020268"/>
    </source>
</evidence>
<feature type="transmembrane region" description="Helical" evidence="13">
    <location>
        <begin position="419"/>
        <end position="439"/>
    </location>
</feature>
<evidence type="ECO:0000256" key="8">
    <source>
        <dbReference type="ARBA" id="ARBA00022692"/>
    </source>
</evidence>
<evidence type="ECO:0000256" key="11">
    <source>
        <dbReference type="ARBA" id="ARBA00023136"/>
    </source>
</evidence>
<feature type="transmembrane region" description="Helical" evidence="13">
    <location>
        <begin position="17"/>
        <end position="38"/>
    </location>
</feature>
<feature type="transmembrane region" description="Helical" evidence="13">
    <location>
        <begin position="136"/>
        <end position="154"/>
    </location>
</feature>
<sequence length="458" mass="49597">MQQNSENKMGVLPVGKLLFSMAVPMMISMLVQALYNVVDSIFVAKISQDALNAVSLAFPLQNLMIAVGGGTAVGINALLSRSLGEKRQDMADKAANTGIFLSFCSFAVFALIGLTLSRPFFLAQIKNPVVVEYGTSYATICLGLSIGLFSQFCFERLLQSTGRTTLAMTTQLIGALINIVLDPILIFGLFGVPRMEVAGAAVATVSGQIVAAIAAIVLNLRCNPDIHIRLREIRWDRRIAGEIYRVGLPSIVMQSIGSIMTFGLNKILVSFTEAATAVFGAYFKLQSFIFMPVFGLNNGMVPIISYNYGAARLDRVKKTIKLTVITAICVMTTGLAIFQLMPRTLLSFFSASDEMYAIGTVALRIISIHFPVAGFCIIAGSVFQAIGNPFHSLINSVCRQLLVLLPVAYLLAQTGRLELVWFSFLIAELVSLTLSSHFMKLTMRRVAKAIGTGEALSE</sequence>
<dbReference type="Proteomes" id="UP000787672">
    <property type="component" value="Unassembled WGS sequence"/>
</dbReference>
<comment type="caution">
    <text evidence="14">The sequence shown here is derived from an EMBL/GenBank/DDBJ whole genome shotgun (WGS) entry which is preliminary data.</text>
</comment>
<feature type="transmembrane region" description="Helical" evidence="13">
    <location>
        <begin position="197"/>
        <end position="222"/>
    </location>
</feature>
<evidence type="ECO:0000256" key="6">
    <source>
        <dbReference type="ARBA" id="ARBA00022449"/>
    </source>
</evidence>
<evidence type="ECO:0000313" key="15">
    <source>
        <dbReference type="Proteomes" id="UP000787672"/>
    </source>
</evidence>
<reference evidence="14 15" key="1">
    <citation type="submission" date="2021-06" db="EMBL/GenBank/DDBJ databases">
        <authorList>
            <person name="Sun Q."/>
            <person name="Li D."/>
        </authorList>
    </citation>
    <scope>NUCLEOTIDE SEQUENCE [LARGE SCALE GENOMIC DNA]</scope>
    <source>
        <strain evidence="14 15">MSJ-2</strain>
    </source>
</reference>
<evidence type="ECO:0000256" key="1">
    <source>
        <dbReference type="ARBA" id="ARBA00003408"/>
    </source>
</evidence>
<gene>
    <name evidence="14" type="ORF">KQI82_06470</name>
</gene>
<name>A0ABS6F902_9FIRM</name>
<feature type="transmembrane region" description="Helical" evidence="13">
    <location>
        <begin position="99"/>
        <end position="116"/>
    </location>
</feature>
<dbReference type="PANTHER" id="PTHR43298:SF2">
    <property type="entry name" value="FMN_FAD EXPORTER YEEO-RELATED"/>
    <property type="match status" value="1"/>
</dbReference>
<comment type="function">
    <text evidence="1">Multidrug efflux pump.</text>
</comment>
<comment type="similarity">
    <text evidence="3">Belongs to the multi antimicrobial extrusion (MATE) (TC 2.A.66.1) family.</text>
</comment>
<keyword evidence="7" id="KW-1003">Cell membrane</keyword>
<evidence type="ECO:0000256" key="2">
    <source>
        <dbReference type="ARBA" id="ARBA00004651"/>
    </source>
</evidence>
<dbReference type="PIRSF" id="PIRSF006603">
    <property type="entry name" value="DinF"/>
    <property type="match status" value="1"/>
</dbReference>
<feature type="transmembrane region" description="Helical" evidence="13">
    <location>
        <begin position="58"/>
        <end position="79"/>
    </location>
</feature>
<accession>A0ABS6F902</accession>
<dbReference type="InterPro" id="IPR002528">
    <property type="entry name" value="MATE_fam"/>
</dbReference>
<dbReference type="InterPro" id="IPR048279">
    <property type="entry name" value="MdtK-like"/>
</dbReference>
<evidence type="ECO:0000256" key="5">
    <source>
        <dbReference type="ARBA" id="ARBA00022448"/>
    </source>
</evidence>
<evidence type="ECO:0000256" key="3">
    <source>
        <dbReference type="ARBA" id="ARBA00010199"/>
    </source>
</evidence>
<feature type="transmembrane region" description="Helical" evidence="13">
    <location>
        <begin position="166"/>
        <end position="191"/>
    </location>
</feature>
<keyword evidence="8 13" id="KW-0812">Transmembrane</keyword>
<dbReference type="CDD" id="cd13144">
    <property type="entry name" value="MATE_like_4"/>
    <property type="match status" value="1"/>
</dbReference>
<keyword evidence="10" id="KW-0406">Ion transport</keyword>
<feature type="transmembrane region" description="Helical" evidence="13">
    <location>
        <begin position="288"/>
        <end position="308"/>
    </location>
</feature>
<proteinExistence type="inferred from homology"/>
<evidence type="ECO:0000256" key="9">
    <source>
        <dbReference type="ARBA" id="ARBA00022989"/>
    </source>
</evidence>
<dbReference type="EMBL" id="JAHLQN010000001">
    <property type="protein sequence ID" value="MBU5626563.1"/>
    <property type="molecule type" value="Genomic_DNA"/>
</dbReference>
<dbReference type="RefSeq" id="WP_216632044.1">
    <property type="nucleotide sequence ID" value="NZ_JAHLQN010000001.1"/>
</dbReference>
<keyword evidence="11 13" id="KW-0472">Membrane</keyword>
<organism evidence="14 15">
    <name type="scientific">Dysosmobacter acutus</name>
    <dbReference type="NCBI Taxonomy" id="2841504"/>
    <lineage>
        <taxon>Bacteria</taxon>
        <taxon>Bacillati</taxon>
        <taxon>Bacillota</taxon>
        <taxon>Clostridia</taxon>
        <taxon>Eubacteriales</taxon>
        <taxon>Oscillospiraceae</taxon>
        <taxon>Dysosmobacter</taxon>
    </lineage>
</organism>
<dbReference type="InterPro" id="IPR050222">
    <property type="entry name" value="MATE_MdtK"/>
</dbReference>
<evidence type="ECO:0000313" key="14">
    <source>
        <dbReference type="EMBL" id="MBU5626563.1"/>
    </source>
</evidence>
<protein>
    <recommendedName>
        <fullName evidence="4">Probable multidrug resistance protein NorM</fullName>
    </recommendedName>
    <alternativeName>
        <fullName evidence="12">Multidrug-efflux transporter</fullName>
    </alternativeName>
</protein>
<evidence type="ECO:0000256" key="12">
    <source>
        <dbReference type="ARBA" id="ARBA00031636"/>
    </source>
</evidence>
<dbReference type="PANTHER" id="PTHR43298">
    <property type="entry name" value="MULTIDRUG RESISTANCE PROTEIN NORM-RELATED"/>
    <property type="match status" value="1"/>
</dbReference>
<dbReference type="Pfam" id="PF01554">
    <property type="entry name" value="MatE"/>
    <property type="match status" value="2"/>
</dbReference>
<feature type="transmembrane region" description="Helical" evidence="13">
    <location>
        <begin position="361"/>
        <end position="386"/>
    </location>
</feature>
<keyword evidence="6" id="KW-0050">Antiport</keyword>
<comment type="subcellular location">
    <subcellularLocation>
        <location evidence="2">Cell membrane</location>
        <topology evidence="2">Multi-pass membrane protein</topology>
    </subcellularLocation>
</comment>
<evidence type="ECO:0000256" key="10">
    <source>
        <dbReference type="ARBA" id="ARBA00023065"/>
    </source>
</evidence>
<evidence type="ECO:0000256" key="7">
    <source>
        <dbReference type="ARBA" id="ARBA00022475"/>
    </source>
</evidence>
<feature type="transmembrane region" description="Helical" evidence="13">
    <location>
        <begin position="243"/>
        <end position="268"/>
    </location>
</feature>
<feature type="transmembrane region" description="Helical" evidence="13">
    <location>
        <begin position="393"/>
        <end position="413"/>
    </location>
</feature>
<keyword evidence="15" id="KW-1185">Reference proteome</keyword>
<dbReference type="NCBIfam" id="TIGR00797">
    <property type="entry name" value="matE"/>
    <property type="match status" value="1"/>
</dbReference>
<feature type="transmembrane region" description="Helical" evidence="13">
    <location>
        <begin position="320"/>
        <end position="341"/>
    </location>
</feature>
<keyword evidence="9 13" id="KW-1133">Transmembrane helix</keyword>
<keyword evidence="5" id="KW-0813">Transport</keyword>
<evidence type="ECO:0000256" key="13">
    <source>
        <dbReference type="SAM" id="Phobius"/>
    </source>
</evidence>